<protein>
    <submittedName>
        <fullName evidence="1">BnaCnng78270D protein</fullName>
    </submittedName>
</protein>
<reference evidence="1" key="1">
    <citation type="journal article" date="2014" name="Science">
        <title>Plant genetics. Early allopolyploid evolution in the post-Neolithic Brassica napus oilseed genome.</title>
        <authorList>
            <person name="Chalhoub B."/>
            <person name="Denoeud F."/>
            <person name="Liu S."/>
            <person name="Parkin I.A."/>
            <person name="Tang H."/>
            <person name="Wang X."/>
            <person name="Chiquet J."/>
            <person name="Belcram H."/>
            <person name="Tong C."/>
            <person name="Samans B."/>
            <person name="Correa M."/>
            <person name="Da Silva C."/>
            <person name="Just J."/>
            <person name="Falentin C."/>
            <person name="Koh C.S."/>
            <person name="Le Clainche I."/>
            <person name="Bernard M."/>
            <person name="Bento P."/>
            <person name="Noel B."/>
            <person name="Labadie K."/>
            <person name="Alberti A."/>
            <person name="Charles M."/>
            <person name="Arnaud D."/>
            <person name="Guo H."/>
            <person name="Daviaud C."/>
            <person name="Alamery S."/>
            <person name="Jabbari K."/>
            <person name="Zhao M."/>
            <person name="Edger P.P."/>
            <person name="Chelaifa H."/>
            <person name="Tack D."/>
            <person name="Lassalle G."/>
            <person name="Mestiri I."/>
            <person name="Schnel N."/>
            <person name="Le Paslier M.C."/>
            <person name="Fan G."/>
            <person name="Renault V."/>
            <person name="Bayer P.E."/>
            <person name="Golicz A.A."/>
            <person name="Manoli S."/>
            <person name="Lee T.H."/>
            <person name="Thi V.H."/>
            <person name="Chalabi S."/>
            <person name="Hu Q."/>
            <person name="Fan C."/>
            <person name="Tollenaere R."/>
            <person name="Lu Y."/>
            <person name="Battail C."/>
            <person name="Shen J."/>
            <person name="Sidebottom C.H."/>
            <person name="Wang X."/>
            <person name="Canaguier A."/>
            <person name="Chauveau A."/>
            <person name="Berard A."/>
            <person name="Deniot G."/>
            <person name="Guan M."/>
            <person name="Liu Z."/>
            <person name="Sun F."/>
            <person name="Lim Y.P."/>
            <person name="Lyons E."/>
            <person name="Town C.D."/>
            <person name="Bancroft I."/>
            <person name="Wang X."/>
            <person name="Meng J."/>
            <person name="Ma J."/>
            <person name="Pires J.C."/>
            <person name="King G.J."/>
            <person name="Brunel D."/>
            <person name="Delourme R."/>
            <person name="Renard M."/>
            <person name="Aury J.M."/>
            <person name="Adams K.L."/>
            <person name="Batley J."/>
            <person name="Snowdon R.J."/>
            <person name="Tost J."/>
            <person name="Edwards D."/>
            <person name="Zhou Y."/>
            <person name="Hua W."/>
            <person name="Sharpe A.G."/>
            <person name="Paterson A.H."/>
            <person name="Guan C."/>
            <person name="Wincker P."/>
        </authorList>
    </citation>
    <scope>NUCLEOTIDE SEQUENCE [LARGE SCALE GENOMIC DNA]</scope>
</reference>
<proteinExistence type="predicted"/>
<reference evidence="1" key="2">
    <citation type="submission" date="2014-06" db="EMBL/GenBank/DDBJ databases">
        <authorList>
            <person name="Genoscope - CEA"/>
        </authorList>
    </citation>
    <scope>NUCLEOTIDE SEQUENCE</scope>
</reference>
<dbReference type="AlphaFoldDB" id="A0A078JY04"/>
<accession>A0A078JY04</accession>
<dbReference type="InterPro" id="IPR012340">
    <property type="entry name" value="NA-bd_OB-fold"/>
</dbReference>
<organism evidence="1">
    <name type="scientific">Brassica napus</name>
    <name type="common">Rape</name>
    <dbReference type="NCBI Taxonomy" id="3708"/>
    <lineage>
        <taxon>Eukaryota</taxon>
        <taxon>Viridiplantae</taxon>
        <taxon>Streptophyta</taxon>
        <taxon>Embryophyta</taxon>
        <taxon>Tracheophyta</taxon>
        <taxon>Spermatophyta</taxon>
        <taxon>Magnoliopsida</taxon>
        <taxon>eudicotyledons</taxon>
        <taxon>Gunneridae</taxon>
        <taxon>Pentapetalae</taxon>
        <taxon>rosids</taxon>
        <taxon>malvids</taxon>
        <taxon>Brassicales</taxon>
        <taxon>Brassicaceae</taxon>
        <taxon>Brassiceae</taxon>
        <taxon>Brassica</taxon>
    </lineage>
</organism>
<dbReference type="Gene3D" id="2.40.50.140">
    <property type="entry name" value="Nucleic acid-binding proteins"/>
    <property type="match status" value="1"/>
</dbReference>
<dbReference type="PaxDb" id="3708-A0A078JY04"/>
<dbReference type="Gramene" id="CDY72558">
    <property type="protein sequence ID" value="CDY72558"/>
    <property type="gene ID" value="GSBRNA2T00030668001"/>
</dbReference>
<gene>
    <name evidence="1" type="primary">BnaCnng78270D</name>
    <name evidence="1" type="ORF">GSBRNA2T00030668001</name>
</gene>
<evidence type="ECO:0000313" key="1">
    <source>
        <dbReference type="EMBL" id="CDY72558.1"/>
    </source>
</evidence>
<name>A0A078JY04_BRANA</name>
<sequence>MKLYLWDQAAVDFCKKFKSSDNTPSVILVTTVYPKRLGGTVALTSMTSSRVFLDYDVQPTKEYIGWYVKNLLLTHCLRMLSLCALRQSMMLSMTLLGII</sequence>
<dbReference type="EMBL" id="LK051805">
    <property type="protein sequence ID" value="CDY72558.1"/>
    <property type="molecule type" value="Genomic_DNA"/>
</dbReference>